<sequence length="40" mass="4480">TVDNVKDAIERGAKGFVVKPFSPKKIAAMLKKFYPELELT</sequence>
<feature type="non-terminal residue" evidence="3">
    <location>
        <position position="1"/>
    </location>
</feature>
<proteinExistence type="predicted"/>
<dbReference type="InterPro" id="IPR011006">
    <property type="entry name" value="CheY-like_superfamily"/>
</dbReference>
<dbReference type="Proteomes" id="UP000305874">
    <property type="component" value="Unassembled WGS sequence"/>
</dbReference>
<feature type="domain" description="Response regulatory" evidence="2">
    <location>
        <begin position="1"/>
        <end position="34"/>
    </location>
</feature>
<dbReference type="InterPro" id="IPR001789">
    <property type="entry name" value="Sig_transdc_resp-reg_receiver"/>
</dbReference>
<dbReference type="GO" id="GO:0000160">
    <property type="term" value="P:phosphorelay signal transduction system"/>
    <property type="evidence" value="ECO:0007669"/>
    <property type="project" value="InterPro"/>
</dbReference>
<reference evidence="3 4" key="1">
    <citation type="submission" date="2017-12" db="EMBL/GenBank/DDBJ databases">
        <authorList>
            <person name="Paulsen S."/>
            <person name="Gram L.K."/>
        </authorList>
    </citation>
    <scope>NUCLEOTIDE SEQUENCE [LARGE SCALE GENOMIC DNA]</scope>
    <source>
        <strain evidence="3 4">S2897</strain>
    </source>
</reference>
<evidence type="ECO:0000256" key="1">
    <source>
        <dbReference type="PROSITE-ProRule" id="PRU00169"/>
    </source>
</evidence>
<gene>
    <name evidence="3" type="ORF">CWC05_24315</name>
</gene>
<dbReference type="SUPFAM" id="SSF52172">
    <property type="entry name" value="CheY-like"/>
    <property type="match status" value="1"/>
</dbReference>
<reference evidence="4" key="2">
    <citation type="submission" date="2019-06" db="EMBL/GenBank/DDBJ databases">
        <title>Co-occurence of chitin degradation, pigmentation and bioactivity in marine Pseudoalteromonas.</title>
        <authorList>
            <person name="Sonnenschein E.C."/>
            <person name="Bech P.K."/>
        </authorList>
    </citation>
    <scope>NUCLEOTIDE SEQUENCE [LARGE SCALE GENOMIC DNA]</scope>
    <source>
        <strain evidence="4">S2897</strain>
    </source>
</reference>
<evidence type="ECO:0000313" key="4">
    <source>
        <dbReference type="Proteomes" id="UP000305874"/>
    </source>
</evidence>
<name>A0A5S3XXP5_9GAMM</name>
<evidence type="ECO:0000259" key="2">
    <source>
        <dbReference type="PROSITE" id="PS50110"/>
    </source>
</evidence>
<protein>
    <submittedName>
        <fullName evidence="3">Two-component system response regulator</fullName>
    </submittedName>
</protein>
<dbReference type="EMBL" id="PNCG01001175">
    <property type="protein sequence ID" value="TMP64816.1"/>
    <property type="molecule type" value="Genomic_DNA"/>
</dbReference>
<evidence type="ECO:0000313" key="3">
    <source>
        <dbReference type="EMBL" id="TMP64816.1"/>
    </source>
</evidence>
<accession>A0A5S3XXP5</accession>
<comment type="caution">
    <text evidence="1">Lacks conserved residue(s) required for the propagation of feature annotation.</text>
</comment>
<organism evidence="3 4">
    <name type="scientific">Pseudoalteromonas ruthenica</name>
    <dbReference type="NCBI Taxonomy" id="151081"/>
    <lineage>
        <taxon>Bacteria</taxon>
        <taxon>Pseudomonadati</taxon>
        <taxon>Pseudomonadota</taxon>
        <taxon>Gammaproteobacteria</taxon>
        <taxon>Alteromonadales</taxon>
        <taxon>Pseudoalteromonadaceae</taxon>
        <taxon>Pseudoalteromonas</taxon>
    </lineage>
</organism>
<comment type="caution">
    <text evidence="3">The sequence shown here is derived from an EMBL/GenBank/DDBJ whole genome shotgun (WGS) entry which is preliminary data.</text>
</comment>
<dbReference type="AlphaFoldDB" id="A0A5S3XXP5"/>
<dbReference type="PROSITE" id="PS50110">
    <property type="entry name" value="RESPONSE_REGULATORY"/>
    <property type="match status" value="1"/>
</dbReference>